<feature type="binding site" evidence="1">
    <location>
        <position position="137"/>
    </location>
    <ligand>
        <name>ATP</name>
        <dbReference type="ChEBI" id="CHEBI:30616"/>
    </ligand>
</feature>
<dbReference type="PANTHER" id="PTHR44167">
    <property type="entry name" value="OVARIAN-SPECIFIC SERINE/THREONINE-PROTEIN KINASE LOK-RELATED"/>
    <property type="match status" value="1"/>
</dbReference>
<dbReference type="InterPro" id="IPR011009">
    <property type="entry name" value="Kinase-like_dom_sf"/>
</dbReference>
<dbReference type="GO" id="GO:0005524">
    <property type="term" value="F:ATP binding"/>
    <property type="evidence" value="ECO:0007669"/>
    <property type="project" value="UniProtKB-UniRule"/>
</dbReference>
<dbReference type="Proteomes" id="UP000235672">
    <property type="component" value="Unassembled WGS sequence"/>
</dbReference>
<reference evidence="3 4" key="1">
    <citation type="submission" date="2016-05" db="EMBL/GenBank/DDBJ databases">
        <title>A degradative enzymes factory behind the ericoid mycorrhizal symbiosis.</title>
        <authorList>
            <consortium name="DOE Joint Genome Institute"/>
            <person name="Martino E."/>
            <person name="Morin E."/>
            <person name="Grelet G."/>
            <person name="Kuo A."/>
            <person name="Kohler A."/>
            <person name="Daghino S."/>
            <person name="Barry K."/>
            <person name="Choi C."/>
            <person name="Cichocki N."/>
            <person name="Clum A."/>
            <person name="Copeland A."/>
            <person name="Hainaut M."/>
            <person name="Haridas S."/>
            <person name="Labutti K."/>
            <person name="Lindquist E."/>
            <person name="Lipzen A."/>
            <person name="Khouja H.-R."/>
            <person name="Murat C."/>
            <person name="Ohm R."/>
            <person name="Olson A."/>
            <person name="Spatafora J."/>
            <person name="Veneault-Fourrey C."/>
            <person name="Henrissat B."/>
            <person name="Grigoriev I."/>
            <person name="Martin F."/>
            <person name="Perotto S."/>
        </authorList>
    </citation>
    <scope>NUCLEOTIDE SEQUENCE [LARGE SCALE GENOMIC DNA]</scope>
    <source>
        <strain evidence="3 4">UAMH 7357</strain>
    </source>
</reference>
<dbReference type="InterPro" id="IPR017441">
    <property type="entry name" value="Protein_kinase_ATP_BS"/>
</dbReference>
<keyword evidence="1" id="KW-0547">Nucleotide-binding</keyword>
<proteinExistence type="predicted"/>
<dbReference type="PANTHER" id="PTHR44167:SF24">
    <property type="entry name" value="SERINE_THREONINE-PROTEIN KINASE CHK2"/>
    <property type="match status" value="1"/>
</dbReference>
<dbReference type="Pfam" id="PF00069">
    <property type="entry name" value="Pkinase"/>
    <property type="match status" value="1"/>
</dbReference>
<keyword evidence="1" id="KW-0067">ATP-binding</keyword>
<keyword evidence="3" id="KW-0418">Kinase</keyword>
<protein>
    <submittedName>
        <fullName evidence="3">Kinase-like protein</fullName>
    </submittedName>
</protein>
<dbReference type="Gene3D" id="3.30.200.20">
    <property type="entry name" value="Phosphorylase Kinase, domain 1"/>
    <property type="match status" value="1"/>
</dbReference>
<evidence type="ECO:0000313" key="4">
    <source>
        <dbReference type="Proteomes" id="UP000235672"/>
    </source>
</evidence>
<feature type="domain" description="Protein kinase" evidence="2">
    <location>
        <begin position="107"/>
        <end position="459"/>
    </location>
</feature>
<keyword evidence="4" id="KW-1185">Reference proteome</keyword>
<gene>
    <name evidence="3" type="ORF">NA56DRAFT_663650</name>
</gene>
<evidence type="ECO:0000313" key="3">
    <source>
        <dbReference type="EMBL" id="PMD15684.1"/>
    </source>
</evidence>
<dbReference type="CDD" id="cd00180">
    <property type="entry name" value="PKc"/>
    <property type="match status" value="1"/>
</dbReference>
<dbReference type="STRING" id="1745343.A0A2J6PNS2"/>
<dbReference type="AlphaFoldDB" id="A0A2J6PNS2"/>
<name>A0A2J6PNS2_9HELO</name>
<dbReference type="OrthoDB" id="4062651at2759"/>
<dbReference type="PROSITE" id="PS50011">
    <property type="entry name" value="PROTEIN_KINASE_DOM"/>
    <property type="match status" value="1"/>
</dbReference>
<dbReference type="GO" id="GO:0004674">
    <property type="term" value="F:protein serine/threonine kinase activity"/>
    <property type="evidence" value="ECO:0007669"/>
    <property type="project" value="TreeGrafter"/>
</dbReference>
<evidence type="ECO:0000259" key="2">
    <source>
        <dbReference type="PROSITE" id="PS50011"/>
    </source>
</evidence>
<sequence length="495" mass="54688">MSRVLDDMPLALLQGEKELHLQNPEKQIRQRGGFPSTYIPHQPPGVKIPPPPARILDKVVQMFVAEEGHVLHIIHDREVIAHVYFVHLLAFQTIRSIAVVDDNLTRFRLVGKLGSGATGRVFSAINLNTPGLNYAIKIIPRLDTSVDVWAKLLALVWPTISSSVDGVSDDKILDEHNSASGLAHLAHVAEVIESVPRDDHVSMVMLPVADQGHLGKVLVDMQNIPHDTDEFEAARTQIFQWIYCLAKTLARIHEKGIHGDIKPENILVHDNIVIYSDFGLAKLRMNTNRPEFTSVGSTKEWAPTPPTASMGSVKECQCKCGIEQELQAYGRAPPPQPRAGETMNQIVGLGEPSGDVFHLGWVIYEMLLVATPTALLGTKLLCRPTAKILAWDNIARFLDIVNGRNAPLRIAIPTSRLESAAYIGLTRELLDIVARHMVPRRADGRKSSKEVASLIEAAMARGAMRVNTYTKRKKVKLWAEPSSSTVCSGPRDFSH</sequence>
<dbReference type="Gene3D" id="1.10.510.10">
    <property type="entry name" value="Transferase(Phosphotransferase) domain 1"/>
    <property type="match status" value="1"/>
</dbReference>
<organism evidence="3 4">
    <name type="scientific">Hyaloscypha hepaticicola</name>
    <dbReference type="NCBI Taxonomy" id="2082293"/>
    <lineage>
        <taxon>Eukaryota</taxon>
        <taxon>Fungi</taxon>
        <taxon>Dikarya</taxon>
        <taxon>Ascomycota</taxon>
        <taxon>Pezizomycotina</taxon>
        <taxon>Leotiomycetes</taxon>
        <taxon>Helotiales</taxon>
        <taxon>Hyaloscyphaceae</taxon>
        <taxon>Hyaloscypha</taxon>
    </lineage>
</organism>
<dbReference type="EMBL" id="KZ613511">
    <property type="protein sequence ID" value="PMD15684.1"/>
    <property type="molecule type" value="Genomic_DNA"/>
</dbReference>
<keyword evidence="3" id="KW-0808">Transferase</keyword>
<dbReference type="GO" id="GO:0005634">
    <property type="term" value="C:nucleus"/>
    <property type="evidence" value="ECO:0007669"/>
    <property type="project" value="TreeGrafter"/>
</dbReference>
<dbReference type="SMART" id="SM00220">
    <property type="entry name" value="S_TKc"/>
    <property type="match status" value="1"/>
</dbReference>
<dbReference type="SUPFAM" id="SSF56112">
    <property type="entry name" value="Protein kinase-like (PK-like)"/>
    <property type="match status" value="1"/>
</dbReference>
<dbReference type="GO" id="GO:0044773">
    <property type="term" value="P:mitotic DNA damage checkpoint signaling"/>
    <property type="evidence" value="ECO:0007669"/>
    <property type="project" value="TreeGrafter"/>
</dbReference>
<dbReference type="PROSITE" id="PS00107">
    <property type="entry name" value="PROTEIN_KINASE_ATP"/>
    <property type="match status" value="1"/>
</dbReference>
<accession>A0A2J6PNS2</accession>
<evidence type="ECO:0000256" key="1">
    <source>
        <dbReference type="PROSITE-ProRule" id="PRU10141"/>
    </source>
</evidence>
<dbReference type="InterPro" id="IPR000719">
    <property type="entry name" value="Prot_kinase_dom"/>
</dbReference>